<keyword evidence="9" id="KW-1185">Reference proteome</keyword>
<keyword evidence="3 6" id="KW-0812">Transmembrane</keyword>
<evidence type="ECO:0000256" key="3">
    <source>
        <dbReference type="ARBA" id="ARBA00022692"/>
    </source>
</evidence>
<evidence type="ECO:0000259" key="7">
    <source>
        <dbReference type="PROSITE" id="PS50850"/>
    </source>
</evidence>
<feature type="transmembrane region" description="Helical" evidence="6">
    <location>
        <begin position="201"/>
        <end position="221"/>
    </location>
</feature>
<keyword evidence="5 6" id="KW-0472">Membrane</keyword>
<feature type="transmembrane region" description="Helical" evidence="6">
    <location>
        <begin position="21"/>
        <end position="43"/>
    </location>
</feature>
<evidence type="ECO:0000256" key="1">
    <source>
        <dbReference type="ARBA" id="ARBA00004141"/>
    </source>
</evidence>
<dbReference type="Pfam" id="PF07690">
    <property type="entry name" value="MFS_1"/>
    <property type="match status" value="1"/>
</dbReference>
<feature type="transmembrane region" description="Helical" evidence="6">
    <location>
        <begin position="421"/>
        <end position="438"/>
    </location>
</feature>
<keyword evidence="2" id="KW-0813">Transport</keyword>
<dbReference type="InterPro" id="IPR011701">
    <property type="entry name" value="MFS"/>
</dbReference>
<dbReference type="PROSITE" id="PS50850">
    <property type="entry name" value="MFS"/>
    <property type="match status" value="1"/>
</dbReference>
<dbReference type="PROSITE" id="PS00216">
    <property type="entry name" value="SUGAR_TRANSPORT_1"/>
    <property type="match status" value="1"/>
</dbReference>
<dbReference type="PANTHER" id="PTHR23504">
    <property type="entry name" value="MAJOR FACILITATOR SUPERFAMILY DOMAIN-CONTAINING PROTEIN 10"/>
    <property type="match status" value="1"/>
</dbReference>
<sequence length="449" mass="49873">MSVAEPSVASRNVMRVLIPSLIIDMFAFTCILPLFPSMLNYYAKSEHRDFMYDLFNSALKSFQSLIGVPHNERYNNVFFGGLLGSLFSALQFLASPTLGALSDVYGRRTMLLVSGIGTMISYMIWLRAETFTIFVISRIVGGLSKANINVATAIVTDVYRPEDNAKGMALIGISYSVGFLIGPMFGAYFSTIAPKDAFHTTPAVFAIVLTSIHFVLIAFFLPETLRWEDRKINEDVSSRAKHLVAPVELFKFSVVNAPTEKKQTMQKIGIIYFIYLFLYAGLEFTLPFLTHLRFNFDSMQQGRIYLFTGFLMLPIQGRIVRRTPMIKQKRVAEIGIMCVIPAFLIVAQASNQYMLYFGLFLYAIASATVVSCLTSLVSAVHPTTDKGALSGVFRSIGALARAVGPIVASSLFWLMGPTRSYTLGGILLLIPLILLKRLENPVKDDKKAL</sequence>
<feature type="transmembrane region" description="Helical" evidence="6">
    <location>
        <begin position="355"/>
        <end position="380"/>
    </location>
</feature>
<feature type="transmembrane region" description="Helical" evidence="6">
    <location>
        <begin position="77"/>
        <end position="101"/>
    </location>
</feature>
<dbReference type="InterPro" id="IPR020846">
    <property type="entry name" value="MFS_dom"/>
</dbReference>
<feature type="transmembrane region" description="Helical" evidence="6">
    <location>
        <begin position="392"/>
        <end position="415"/>
    </location>
</feature>
<evidence type="ECO:0000256" key="2">
    <source>
        <dbReference type="ARBA" id="ARBA00022448"/>
    </source>
</evidence>
<feature type="transmembrane region" description="Helical" evidence="6">
    <location>
        <begin position="167"/>
        <end position="189"/>
    </location>
</feature>
<dbReference type="InterPro" id="IPR005829">
    <property type="entry name" value="Sugar_transporter_CS"/>
</dbReference>
<evidence type="ECO:0000313" key="8">
    <source>
        <dbReference type="EMBL" id="CAJ0609119.1"/>
    </source>
</evidence>
<dbReference type="Proteomes" id="UP001176961">
    <property type="component" value="Unassembled WGS sequence"/>
</dbReference>
<proteinExistence type="predicted"/>
<feature type="transmembrane region" description="Helical" evidence="6">
    <location>
        <begin position="270"/>
        <end position="290"/>
    </location>
</feature>
<evidence type="ECO:0000256" key="6">
    <source>
        <dbReference type="SAM" id="Phobius"/>
    </source>
</evidence>
<comment type="caution">
    <text evidence="8">The sequence shown here is derived from an EMBL/GenBank/DDBJ whole genome shotgun (WGS) entry which is preliminary data.</text>
</comment>
<feature type="transmembrane region" description="Helical" evidence="6">
    <location>
        <begin position="302"/>
        <end position="319"/>
    </location>
</feature>
<evidence type="ECO:0000256" key="5">
    <source>
        <dbReference type="ARBA" id="ARBA00023136"/>
    </source>
</evidence>
<dbReference type="AlphaFoldDB" id="A0AA36HFI0"/>
<name>A0AA36HFI0_CYLNA</name>
<dbReference type="InterPro" id="IPR036259">
    <property type="entry name" value="MFS_trans_sf"/>
</dbReference>
<dbReference type="EMBL" id="CATQJL010000326">
    <property type="protein sequence ID" value="CAJ0609119.1"/>
    <property type="molecule type" value="Genomic_DNA"/>
</dbReference>
<organism evidence="8 9">
    <name type="scientific">Cylicocyclus nassatus</name>
    <name type="common">Nematode worm</name>
    <dbReference type="NCBI Taxonomy" id="53992"/>
    <lineage>
        <taxon>Eukaryota</taxon>
        <taxon>Metazoa</taxon>
        <taxon>Ecdysozoa</taxon>
        <taxon>Nematoda</taxon>
        <taxon>Chromadorea</taxon>
        <taxon>Rhabditida</taxon>
        <taxon>Rhabditina</taxon>
        <taxon>Rhabditomorpha</taxon>
        <taxon>Strongyloidea</taxon>
        <taxon>Strongylidae</taxon>
        <taxon>Cylicocyclus</taxon>
    </lineage>
</organism>
<dbReference type="SUPFAM" id="SSF103473">
    <property type="entry name" value="MFS general substrate transporter"/>
    <property type="match status" value="1"/>
</dbReference>
<accession>A0AA36HFI0</accession>
<dbReference type="Gene3D" id="1.20.1250.20">
    <property type="entry name" value="MFS general substrate transporter like domains"/>
    <property type="match status" value="1"/>
</dbReference>
<dbReference type="GO" id="GO:0022857">
    <property type="term" value="F:transmembrane transporter activity"/>
    <property type="evidence" value="ECO:0007669"/>
    <property type="project" value="InterPro"/>
</dbReference>
<protein>
    <recommendedName>
        <fullName evidence="7">Major facilitator superfamily (MFS) profile domain-containing protein</fullName>
    </recommendedName>
</protein>
<feature type="transmembrane region" description="Helical" evidence="6">
    <location>
        <begin position="108"/>
        <end position="125"/>
    </location>
</feature>
<keyword evidence="4 6" id="KW-1133">Transmembrane helix</keyword>
<evidence type="ECO:0000313" key="9">
    <source>
        <dbReference type="Proteomes" id="UP001176961"/>
    </source>
</evidence>
<comment type="subcellular location">
    <subcellularLocation>
        <location evidence="1">Membrane</location>
        <topology evidence="1">Multi-pass membrane protein</topology>
    </subcellularLocation>
</comment>
<dbReference type="PANTHER" id="PTHR23504:SF31">
    <property type="entry name" value="MAJOR FACILITATOR SUPERFAMILY DOMAIN-CONTAINING PROTEIN 10"/>
    <property type="match status" value="1"/>
</dbReference>
<dbReference type="FunFam" id="1.20.1250.20:FF:000223">
    <property type="entry name" value="Major facilitator superfamily domain-containing protein"/>
    <property type="match status" value="1"/>
</dbReference>
<gene>
    <name evidence="8" type="ORF">CYNAS_LOCUS21102</name>
</gene>
<evidence type="ECO:0000256" key="4">
    <source>
        <dbReference type="ARBA" id="ARBA00022989"/>
    </source>
</evidence>
<feature type="domain" description="Major facilitator superfamily (MFS) profile" evidence="7">
    <location>
        <begin position="13"/>
        <end position="443"/>
    </location>
</feature>
<reference evidence="8" key="1">
    <citation type="submission" date="2023-07" db="EMBL/GenBank/DDBJ databases">
        <authorList>
            <consortium name="CYATHOMIX"/>
        </authorList>
    </citation>
    <scope>NUCLEOTIDE SEQUENCE</scope>
    <source>
        <strain evidence="8">N/A</strain>
    </source>
</reference>
<dbReference type="GO" id="GO:0031526">
    <property type="term" value="C:brush border membrane"/>
    <property type="evidence" value="ECO:0007669"/>
    <property type="project" value="TreeGrafter"/>
</dbReference>